<dbReference type="Pfam" id="PF07963">
    <property type="entry name" value="N_methyl"/>
    <property type="match status" value="1"/>
</dbReference>
<dbReference type="EMBL" id="WIXJ01000001">
    <property type="protein sequence ID" value="MQY50690.1"/>
    <property type="molecule type" value="Genomic_DNA"/>
</dbReference>
<accession>A0A6L5JVW5</accession>
<dbReference type="AlphaFoldDB" id="A0A6L5JVW5"/>
<keyword evidence="2" id="KW-1133">Transmembrane helix</keyword>
<proteinExistence type="predicted"/>
<comment type="caution">
    <text evidence="3">The sequence shown here is derived from an EMBL/GenBank/DDBJ whole genome shotgun (WGS) entry which is preliminary data.</text>
</comment>
<dbReference type="OrthoDB" id="8759523at2"/>
<keyword evidence="2" id="KW-0472">Membrane</keyword>
<evidence type="ECO:0000313" key="4">
    <source>
        <dbReference type="Proteomes" id="UP000480275"/>
    </source>
</evidence>
<feature type="region of interest" description="Disordered" evidence="1">
    <location>
        <begin position="94"/>
        <end position="117"/>
    </location>
</feature>
<evidence type="ECO:0000313" key="3">
    <source>
        <dbReference type="EMBL" id="MQY50690.1"/>
    </source>
</evidence>
<evidence type="ECO:0000256" key="1">
    <source>
        <dbReference type="SAM" id="MobiDB-lite"/>
    </source>
</evidence>
<reference evidence="3 4" key="1">
    <citation type="submission" date="2019-10" db="EMBL/GenBank/DDBJ databases">
        <title>Whole-genome sequence of the purple nonsulfur photosynthetic bacterium Rhodocyclus tenuis.</title>
        <authorList>
            <person name="Kyndt J.A."/>
            <person name="Meyer T.E."/>
        </authorList>
    </citation>
    <scope>NUCLEOTIDE SEQUENCE [LARGE SCALE GENOMIC DNA]</scope>
    <source>
        <strain evidence="3 4">DSM 110</strain>
    </source>
</reference>
<feature type="transmembrane region" description="Helical" evidence="2">
    <location>
        <begin position="20"/>
        <end position="45"/>
    </location>
</feature>
<dbReference type="InterPro" id="IPR012902">
    <property type="entry name" value="N_methyl_site"/>
</dbReference>
<feature type="compositionally biased region" description="Polar residues" evidence="1">
    <location>
        <begin position="108"/>
        <end position="117"/>
    </location>
</feature>
<name>A0A6L5JVW5_RHOTE</name>
<sequence>MCTESALPGAPRVRQRGLSLIELIIFMVIVSVGVVGLVSVIASLTRGSADPMVRKQMMAIAESVLREAADQPFTYCDPADVNAATASSTAQCTGGAAASQDKGGGALSTPSPTNETRYNAPQFNNVADYGGFSKLNIDDITGNFAMAGYTASVAVARAGGDFGLADAGAALRVTVTVSHAGQDDYSLSTYRFRYAPRAF</sequence>
<dbReference type="PROSITE" id="PS00409">
    <property type="entry name" value="PROKAR_NTER_METHYL"/>
    <property type="match status" value="1"/>
</dbReference>
<organism evidence="3 4">
    <name type="scientific">Rhodocyclus tenuis</name>
    <name type="common">Rhodospirillum tenue</name>
    <dbReference type="NCBI Taxonomy" id="1066"/>
    <lineage>
        <taxon>Bacteria</taxon>
        <taxon>Pseudomonadati</taxon>
        <taxon>Pseudomonadota</taxon>
        <taxon>Betaproteobacteria</taxon>
        <taxon>Rhodocyclales</taxon>
        <taxon>Rhodocyclaceae</taxon>
        <taxon>Rhodocyclus</taxon>
    </lineage>
</organism>
<gene>
    <name evidence="3" type="ORF">GHK24_02705</name>
</gene>
<protein>
    <submittedName>
        <fullName evidence="3">Type II secretion system protein</fullName>
    </submittedName>
</protein>
<keyword evidence="2" id="KW-0812">Transmembrane</keyword>
<evidence type="ECO:0000256" key="2">
    <source>
        <dbReference type="SAM" id="Phobius"/>
    </source>
</evidence>
<dbReference type="Proteomes" id="UP000480275">
    <property type="component" value="Unassembled WGS sequence"/>
</dbReference>